<name>A0A1M7ZC70_9BACT</name>
<dbReference type="EMBL" id="FRXN01000003">
    <property type="protein sequence ID" value="SHO62442.1"/>
    <property type="molecule type" value="Genomic_DNA"/>
</dbReference>
<accession>A0A1M7ZC70</accession>
<protein>
    <submittedName>
        <fullName evidence="1">Uncharacterized protein</fullName>
    </submittedName>
</protein>
<dbReference type="Proteomes" id="UP000184609">
    <property type="component" value="Unassembled WGS sequence"/>
</dbReference>
<proteinExistence type="predicted"/>
<sequence length="190" mass="21890">MYFLRKITGLVSGIKTKKMTIEGRIVKYSYQGKFIGINPFSMLRDLSYKAQGIANLNSELKLKDFQEITFGCIPDFGNELNIRVDTKIDKTSFTIERSVKKMDQTPHTCYEFYFEEILFARLIKKYDYGSQFSSVVINFKNSLSAPTKEESNQVSWKSGNQLLIAENFGHSHVNICYDLELLLRMGNMVS</sequence>
<evidence type="ECO:0000313" key="2">
    <source>
        <dbReference type="Proteomes" id="UP000184609"/>
    </source>
</evidence>
<organism evidence="1 2">
    <name type="scientific">Algoriphagus zhangzhouensis</name>
    <dbReference type="NCBI Taxonomy" id="1073327"/>
    <lineage>
        <taxon>Bacteria</taxon>
        <taxon>Pseudomonadati</taxon>
        <taxon>Bacteroidota</taxon>
        <taxon>Cytophagia</taxon>
        <taxon>Cytophagales</taxon>
        <taxon>Cyclobacteriaceae</taxon>
        <taxon>Algoriphagus</taxon>
    </lineage>
</organism>
<keyword evidence="2" id="KW-1185">Reference proteome</keyword>
<evidence type="ECO:0000313" key="1">
    <source>
        <dbReference type="EMBL" id="SHO62442.1"/>
    </source>
</evidence>
<dbReference type="AlphaFoldDB" id="A0A1M7ZC70"/>
<reference evidence="2" key="1">
    <citation type="submission" date="2016-12" db="EMBL/GenBank/DDBJ databases">
        <authorList>
            <person name="Varghese N."/>
            <person name="Submissions S."/>
        </authorList>
    </citation>
    <scope>NUCLEOTIDE SEQUENCE [LARGE SCALE GENOMIC DNA]</scope>
    <source>
        <strain evidence="2">DSM 25035</strain>
    </source>
</reference>
<gene>
    <name evidence="1" type="ORF">SAMN04488108_2080</name>
</gene>